<protein>
    <submittedName>
        <fullName evidence="4">Uncharacterized protein LOC106548641</fullName>
    </submittedName>
</protein>
<dbReference type="KEGG" id="tsr:106548641"/>
<dbReference type="RefSeq" id="XP_013921535.1">
    <property type="nucleotide sequence ID" value="XM_014066060.1"/>
</dbReference>
<keyword evidence="3" id="KW-1185">Reference proteome</keyword>
<organism evidence="3 4">
    <name type="scientific">Thamnophis sirtalis</name>
    <dbReference type="NCBI Taxonomy" id="35019"/>
    <lineage>
        <taxon>Eukaryota</taxon>
        <taxon>Metazoa</taxon>
        <taxon>Chordata</taxon>
        <taxon>Craniata</taxon>
        <taxon>Vertebrata</taxon>
        <taxon>Euteleostomi</taxon>
        <taxon>Lepidosauria</taxon>
        <taxon>Squamata</taxon>
        <taxon>Bifurcata</taxon>
        <taxon>Unidentata</taxon>
        <taxon>Episquamata</taxon>
        <taxon>Toxicofera</taxon>
        <taxon>Serpentes</taxon>
        <taxon>Colubroidea</taxon>
        <taxon>Colubridae</taxon>
        <taxon>Natricinae</taxon>
        <taxon>Thamnophis</taxon>
    </lineage>
</organism>
<proteinExistence type="predicted"/>
<evidence type="ECO:0000256" key="2">
    <source>
        <dbReference type="SAM" id="Phobius"/>
    </source>
</evidence>
<keyword evidence="2" id="KW-1133">Transmembrane helix</keyword>
<keyword evidence="2" id="KW-0472">Membrane</keyword>
<dbReference type="PANTHER" id="PTHR46645:SF1">
    <property type="entry name" value="GRAM DOMAIN-CONTAINING PROTEIN"/>
    <property type="match status" value="1"/>
</dbReference>
<evidence type="ECO:0000313" key="4">
    <source>
        <dbReference type="RefSeq" id="XP_013921535.1"/>
    </source>
</evidence>
<dbReference type="InterPro" id="IPR052633">
    <property type="entry name" value="GRAM_domain_protein_2B"/>
</dbReference>
<evidence type="ECO:0000256" key="1">
    <source>
        <dbReference type="SAM" id="MobiDB-lite"/>
    </source>
</evidence>
<gene>
    <name evidence="4" type="primary">LOC106548641</name>
</gene>
<accession>A0A6I9YBQ9</accession>
<dbReference type="OrthoDB" id="2162691at2759"/>
<dbReference type="PANTHER" id="PTHR46645">
    <property type="entry name" value="GRAM DOMAIN-CONTAINING PROTEIN 2B-RELATED"/>
    <property type="match status" value="1"/>
</dbReference>
<reference evidence="4" key="1">
    <citation type="submission" date="2025-08" db="UniProtKB">
        <authorList>
            <consortium name="RefSeq"/>
        </authorList>
    </citation>
    <scope>IDENTIFICATION</scope>
    <source>
        <tissue evidence="4">Skeletal muscle</tissue>
    </source>
</reference>
<feature type="region of interest" description="Disordered" evidence="1">
    <location>
        <begin position="238"/>
        <end position="259"/>
    </location>
</feature>
<feature type="transmembrane region" description="Helical" evidence="2">
    <location>
        <begin position="272"/>
        <end position="294"/>
    </location>
</feature>
<keyword evidence="2" id="KW-0812">Transmembrane</keyword>
<feature type="compositionally biased region" description="Polar residues" evidence="1">
    <location>
        <begin position="239"/>
        <end position="259"/>
    </location>
</feature>
<dbReference type="GeneID" id="106548641"/>
<sequence>MIMAERLFGILAYVASSNVPYYRLISLLGDCRRFHLKFKETNLSTLQQFNALAHLRRLEQLTVETQGNPVVSFTLWKFYVLFRLSHFNLQKINGSEEKKRLTICNIAHHWEVQQSRLARKLPNPEHLQGEEPCQNNRNAACEFLEEEGRHGDFISQNSSAGQGILGSEVHASSTGQRWAKGLYEKAIDNSQSNSPTAPSINSDHLPKITLNSKESEANDNFPEKTDVADRIQIPYEASCEQQQPVTKQQKAGQTPKSVATQRTPLCRFNTIIIIYLFLVVLLLCSSGYIGLRIIQLEEQLISMGAWPELDLQHQYKAS</sequence>
<evidence type="ECO:0000313" key="3">
    <source>
        <dbReference type="Proteomes" id="UP000504617"/>
    </source>
</evidence>
<name>A0A6I9YBQ9_9SAUR</name>
<dbReference type="Proteomes" id="UP000504617">
    <property type="component" value="Unplaced"/>
</dbReference>
<dbReference type="AlphaFoldDB" id="A0A6I9YBQ9"/>